<keyword evidence="5" id="KW-1185">Reference proteome</keyword>
<evidence type="ECO:0000256" key="2">
    <source>
        <dbReference type="SAM" id="Phobius"/>
    </source>
</evidence>
<name>A0A1W0X090_HYPEX</name>
<evidence type="ECO:0000256" key="3">
    <source>
        <dbReference type="SAM" id="SignalP"/>
    </source>
</evidence>
<keyword evidence="2" id="KW-0472">Membrane</keyword>
<feature type="compositionally biased region" description="Polar residues" evidence="1">
    <location>
        <begin position="90"/>
        <end position="101"/>
    </location>
</feature>
<evidence type="ECO:0000313" key="5">
    <source>
        <dbReference type="Proteomes" id="UP000192578"/>
    </source>
</evidence>
<proteinExistence type="predicted"/>
<feature type="signal peptide" evidence="3">
    <location>
        <begin position="1"/>
        <end position="35"/>
    </location>
</feature>
<feature type="chain" id="PRO_5013343096" description="SEA domain-containing protein" evidence="3">
    <location>
        <begin position="36"/>
        <end position="372"/>
    </location>
</feature>
<feature type="compositionally biased region" description="Low complexity" evidence="1">
    <location>
        <begin position="80"/>
        <end position="89"/>
    </location>
</feature>
<keyword evidence="3" id="KW-0732">Signal</keyword>
<feature type="region of interest" description="Disordered" evidence="1">
    <location>
        <begin position="36"/>
        <end position="106"/>
    </location>
</feature>
<dbReference type="Proteomes" id="UP000192578">
    <property type="component" value="Unassembled WGS sequence"/>
</dbReference>
<dbReference type="AlphaFoldDB" id="A0A1W0X090"/>
<feature type="compositionally biased region" description="Polar residues" evidence="1">
    <location>
        <begin position="351"/>
        <end position="360"/>
    </location>
</feature>
<evidence type="ECO:0008006" key="6">
    <source>
        <dbReference type="Google" id="ProtNLM"/>
    </source>
</evidence>
<feature type="compositionally biased region" description="Basic and acidic residues" evidence="1">
    <location>
        <begin position="70"/>
        <end position="79"/>
    </location>
</feature>
<dbReference type="EMBL" id="MTYJ01000027">
    <property type="protein sequence ID" value="OQV20840.1"/>
    <property type="molecule type" value="Genomic_DNA"/>
</dbReference>
<evidence type="ECO:0000256" key="1">
    <source>
        <dbReference type="SAM" id="MobiDB-lite"/>
    </source>
</evidence>
<dbReference type="OrthoDB" id="8192800at2759"/>
<gene>
    <name evidence="4" type="ORF">BV898_05184</name>
</gene>
<accession>A0A1W0X090</accession>
<organism evidence="4 5">
    <name type="scientific">Hypsibius exemplaris</name>
    <name type="common">Freshwater tardigrade</name>
    <dbReference type="NCBI Taxonomy" id="2072580"/>
    <lineage>
        <taxon>Eukaryota</taxon>
        <taxon>Metazoa</taxon>
        <taxon>Ecdysozoa</taxon>
        <taxon>Tardigrada</taxon>
        <taxon>Eutardigrada</taxon>
        <taxon>Parachela</taxon>
        <taxon>Hypsibioidea</taxon>
        <taxon>Hypsibiidae</taxon>
        <taxon>Hypsibius</taxon>
    </lineage>
</organism>
<feature type="transmembrane region" description="Helical" evidence="2">
    <location>
        <begin position="257"/>
        <end position="282"/>
    </location>
</feature>
<comment type="caution">
    <text evidence="4">The sequence shown here is derived from an EMBL/GenBank/DDBJ whole genome shotgun (WGS) entry which is preliminary data.</text>
</comment>
<evidence type="ECO:0000313" key="4">
    <source>
        <dbReference type="EMBL" id="OQV20840.1"/>
    </source>
</evidence>
<keyword evidence="2" id="KW-1133">Transmembrane helix</keyword>
<keyword evidence="2" id="KW-0812">Transmembrane</keyword>
<sequence>MSRSSIFMEFSSCGQVGRWVLAMTLLLTITITTQPRETTAQHQPPPPLPHSGSNVSHPGGDAQSIFGDVDPPHNDHDAKPSPSSVSPSSLTLDPQQQSGSLPPTELRIVYPSTTPTQTFPNRIRFTQSTLPLETPRTQRTPLIGEPRANPESFREVEQYATNRMGGASANLIMRPSMPVDYVVTRPLVFSQSLINQSTTEYRGIVGGANGSLARNGTRALQRLQSGTPDDTAGVKVVRLDGSASGGGSAGSVGPITVGALIGIIAGILTALVLAAFVGLLCYRRRHPTWNAAETDLRVLAAHYGSYWDDKTLPNYQFNDRMIWPGETHEEMIALDNDAFLKSLEDLGRVNSRPSSKTNWNAGEDDQRQSTKV</sequence>
<protein>
    <recommendedName>
        <fullName evidence="6">SEA domain-containing protein</fullName>
    </recommendedName>
</protein>
<feature type="region of interest" description="Disordered" evidence="1">
    <location>
        <begin position="350"/>
        <end position="372"/>
    </location>
</feature>
<reference evidence="5" key="1">
    <citation type="submission" date="2017-01" db="EMBL/GenBank/DDBJ databases">
        <title>Comparative genomics of anhydrobiosis in the tardigrade Hypsibius dujardini.</title>
        <authorList>
            <person name="Yoshida Y."/>
            <person name="Koutsovoulos G."/>
            <person name="Laetsch D."/>
            <person name="Stevens L."/>
            <person name="Kumar S."/>
            <person name="Horikawa D."/>
            <person name="Ishino K."/>
            <person name="Komine S."/>
            <person name="Tomita M."/>
            <person name="Blaxter M."/>
            <person name="Arakawa K."/>
        </authorList>
    </citation>
    <scope>NUCLEOTIDE SEQUENCE [LARGE SCALE GENOMIC DNA]</scope>
    <source>
        <strain evidence="5">Z151</strain>
    </source>
</reference>